<keyword evidence="2" id="KW-1185">Reference proteome</keyword>
<dbReference type="AlphaFoldDB" id="A0A5S4GYA4"/>
<evidence type="ECO:0000313" key="2">
    <source>
        <dbReference type="Proteomes" id="UP000306628"/>
    </source>
</evidence>
<protein>
    <recommendedName>
        <fullName evidence="3">Tetratricopeptide repeat protein</fullName>
    </recommendedName>
</protein>
<organism evidence="1 2">
    <name type="scientific">Nonomuraea zeae</name>
    <dbReference type="NCBI Taxonomy" id="1642303"/>
    <lineage>
        <taxon>Bacteria</taxon>
        <taxon>Bacillati</taxon>
        <taxon>Actinomycetota</taxon>
        <taxon>Actinomycetes</taxon>
        <taxon>Streptosporangiales</taxon>
        <taxon>Streptosporangiaceae</taxon>
        <taxon>Nonomuraea</taxon>
    </lineage>
</organism>
<dbReference type="InterPro" id="IPR011990">
    <property type="entry name" value="TPR-like_helical_dom_sf"/>
</dbReference>
<name>A0A5S4GYA4_9ACTN</name>
<dbReference type="EMBL" id="VCKX01000083">
    <property type="protein sequence ID" value="TMR31470.1"/>
    <property type="molecule type" value="Genomic_DNA"/>
</dbReference>
<reference evidence="1 2" key="1">
    <citation type="submission" date="2019-05" db="EMBL/GenBank/DDBJ databases">
        <title>Draft genome sequence of Nonomuraea zeae DSM 100528.</title>
        <authorList>
            <person name="Saricaoglu S."/>
            <person name="Isik K."/>
        </authorList>
    </citation>
    <scope>NUCLEOTIDE SEQUENCE [LARGE SCALE GENOMIC DNA]</scope>
    <source>
        <strain evidence="1 2">DSM 100528</strain>
    </source>
</reference>
<dbReference type="Gene3D" id="1.25.40.10">
    <property type="entry name" value="Tetratricopeptide repeat domain"/>
    <property type="match status" value="2"/>
</dbReference>
<dbReference type="Proteomes" id="UP000306628">
    <property type="component" value="Unassembled WGS sequence"/>
</dbReference>
<accession>A0A5S4GYA4</accession>
<dbReference type="OrthoDB" id="3531090at2"/>
<dbReference type="SUPFAM" id="SSF81901">
    <property type="entry name" value="HCP-like"/>
    <property type="match status" value="1"/>
</dbReference>
<evidence type="ECO:0008006" key="3">
    <source>
        <dbReference type="Google" id="ProtNLM"/>
    </source>
</evidence>
<gene>
    <name evidence="1" type="ORF">ETD85_25825</name>
</gene>
<evidence type="ECO:0000313" key="1">
    <source>
        <dbReference type="EMBL" id="TMR31470.1"/>
    </source>
</evidence>
<proteinExistence type="predicted"/>
<comment type="caution">
    <text evidence="1">The sequence shown here is derived from an EMBL/GenBank/DDBJ whole genome shotgun (WGS) entry which is preliminary data.</text>
</comment>
<sequence>MTSSELEIPPLDTARRLAERGDLDGAAAILGELAADPDGPDRAQAAVGLAVVLDERGDVEAARAAARTALATGHPEYAAQAACHLAQGFEREGRAEQARAAWQAVLGVGTAAYVPLAHLALARLAMAADDPEQAHTELRAAMAAGDDRVAAHAAQQLADLLLEHGQAAEAAGVVMDALEFADAQDVPGLRVQLGIVHLELACAEFAETVEDGGADPQTSALAIELLARTLPLRGRPEDADRVWSYGLDHEDDALAAEVRLRYRRDT</sequence>
<dbReference type="RefSeq" id="WP_138692370.1">
    <property type="nucleotide sequence ID" value="NZ_JBHSAZ010000030.1"/>
</dbReference>